<feature type="region of interest" description="Disordered" evidence="3">
    <location>
        <begin position="131"/>
        <end position="150"/>
    </location>
</feature>
<protein>
    <recommendedName>
        <fullName evidence="4">Peptidase C1A papain C-terminal domain-containing protein</fullName>
    </recommendedName>
</protein>
<reference evidence="5" key="1">
    <citation type="submission" date="2022-11" db="EMBL/GenBank/DDBJ databases">
        <authorList>
            <person name="Morgan W.R."/>
            <person name="Tartar A."/>
        </authorList>
    </citation>
    <scope>NUCLEOTIDE SEQUENCE</scope>
    <source>
        <strain evidence="5">ARSEF 373</strain>
    </source>
</reference>
<dbReference type="PROSITE" id="PS00139">
    <property type="entry name" value="THIOL_PROTEASE_CYS"/>
    <property type="match status" value="2"/>
</dbReference>
<feature type="region of interest" description="Disordered" evidence="3">
    <location>
        <begin position="598"/>
        <end position="620"/>
    </location>
</feature>
<dbReference type="SUPFAM" id="SSF54001">
    <property type="entry name" value="Cysteine proteinases"/>
    <property type="match status" value="2"/>
</dbReference>
<evidence type="ECO:0000259" key="4">
    <source>
        <dbReference type="SMART" id="SM00645"/>
    </source>
</evidence>
<dbReference type="InterPro" id="IPR000668">
    <property type="entry name" value="Peptidase_C1A_C"/>
</dbReference>
<keyword evidence="6" id="KW-1185">Reference proteome</keyword>
<feature type="domain" description="Peptidase C1A papain C-terminal" evidence="4">
    <location>
        <begin position="747"/>
        <end position="893"/>
    </location>
</feature>
<feature type="compositionally biased region" description="Pro residues" evidence="3">
    <location>
        <begin position="176"/>
        <end position="232"/>
    </location>
</feature>
<dbReference type="GO" id="GO:0008234">
    <property type="term" value="F:cysteine-type peptidase activity"/>
    <property type="evidence" value="ECO:0007669"/>
    <property type="project" value="InterPro"/>
</dbReference>
<accession>A0AAV2Z2J9</accession>
<reference evidence="5" key="2">
    <citation type="journal article" date="2023" name="Microbiol Resour">
        <title>Decontamination and Annotation of the Draft Genome Sequence of the Oomycete Lagenidium giganteum ARSEF 373.</title>
        <authorList>
            <person name="Morgan W.R."/>
            <person name="Tartar A."/>
        </authorList>
    </citation>
    <scope>NUCLEOTIDE SEQUENCE</scope>
    <source>
        <strain evidence="5">ARSEF 373</strain>
    </source>
</reference>
<dbReference type="AlphaFoldDB" id="A0AAV2Z2J9"/>
<name>A0AAV2Z2J9_9STRA</name>
<dbReference type="Gene3D" id="3.90.70.10">
    <property type="entry name" value="Cysteine proteinases"/>
    <property type="match status" value="2"/>
</dbReference>
<proteinExistence type="inferred from homology"/>
<evidence type="ECO:0000313" key="6">
    <source>
        <dbReference type="Proteomes" id="UP001146120"/>
    </source>
</evidence>
<feature type="domain" description="Peptidase C1A papain C-terminal" evidence="4">
    <location>
        <begin position="235"/>
        <end position="444"/>
    </location>
</feature>
<feature type="region of interest" description="Disordered" evidence="3">
    <location>
        <begin position="645"/>
        <end position="750"/>
    </location>
</feature>
<dbReference type="EMBL" id="DAKRPA010000076">
    <property type="protein sequence ID" value="DAZ99829.1"/>
    <property type="molecule type" value="Genomic_DNA"/>
</dbReference>
<dbReference type="PRINTS" id="PR00705">
    <property type="entry name" value="PAPAIN"/>
</dbReference>
<dbReference type="PANTHER" id="PTHR12411">
    <property type="entry name" value="CYSTEINE PROTEASE FAMILY C1-RELATED"/>
    <property type="match status" value="1"/>
</dbReference>
<evidence type="ECO:0000313" key="5">
    <source>
        <dbReference type="EMBL" id="DAZ99829.1"/>
    </source>
</evidence>
<dbReference type="SMART" id="SM00645">
    <property type="entry name" value="Pept_C1"/>
    <property type="match status" value="2"/>
</dbReference>
<evidence type="ECO:0000256" key="3">
    <source>
        <dbReference type="SAM" id="MobiDB-lite"/>
    </source>
</evidence>
<dbReference type="InterPro" id="IPR039417">
    <property type="entry name" value="Peptidase_C1A_papain-like"/>
</dbReference>
<keyword evidence="2" id="KW-0865">Zymogen</keyword>
<comment type="caution">
    <text evidence="5">The sequence shown here is derived from an EMBL/GenBank/DDBJ whole genome shotgun (WGS) entry which is preliminary data.</text>
</comment>
<dbReference type="Pfam" id="PF00112">
    <property type="entry name" value="Peptidase_C1"/>
    <property type="match status" value="2"/>
</dbReference>
<sequence length="893" mass="92982">MASICHILSTMSAAMVASMADAKPLHAGLDYHRYLQVKNETEAKVARYFKSASGAAAMKMGLWQREDRAGDPTEDEKQRFFMAEELVNKMAKMHPDAEFTTDSPFTMLTTEEFKKYVGMSSAGGGDVKMLLGNHMSDHSGNKRRLRESAEVNAKVHASDFFDGGNTWNKRGEGGPGPQPGPGPVAPTDAPGPGPRPGPRPAPGPQPGPGPVAPTDAPGPGPSPSPGPGPAPSPSDGSGVDWNAKGCVTAVRNQGQCGSCWAFATVASIEGAMCIKNGGKAESLSDQALTSCDTQNKGCQGGLPSTAMEFVKQEGGVCSLESYPYKGEDKGTCNKRCKKVDIKISRVVNVQGGDQGLARAIDKCPVAVAVAAGNNAWKQYKSGVLSSCDTDKLDHAVLAYGYTKDAWLIKNSWGTEWGDKGMMKLKRGSDSQGTCGVLQNNAYICHILSTMSAAMVASMADAKPLHAGLDYHRYLQVKNETEAKVARYFKSASGAAAMKMGLWQREDRAGDPTEDEKQRFFMAEELVNKMAKMHPDAEFTTDSPFTMLTTEEFKKYVGMNSASGGDGKMLLGHHMSDHSGSKRRLRQSSDDVGTVHASSLFDRAQGGNGGPFGSNPFGRMPNGMDPFGPMPMPDGMPHGMPDGMGPFGPMPMPDGMPDGMGPFGPMPDGMDPMPGPRPGPGPMPGPMPGPRPGPVGPVAPTDAPGPGPMPGPMPGPKPGPVGPVAPTDAPGPGPAPSPGPGPAPSPSDGSGVDWNAKGCVAAVRNQGQCGSCWAFATAASIEGAVCAKNGGGKVESLSDQAITSCDTQNNGCQGGLPSTAMEFVKKQGGVCSLESYPYTGADKGKCNNSCKKVDVKISRVVNVQGGDQGLAAAIDKAPVAVAVAAGNNAWKQYK</sequence>
<comment type="similarity">
    <text evidence="1">Belongs to the peptidase C1 family.</text>
</comment>
<dbReference type="Proteomes" id="UP001146120">
    <property type="component" value="Unassembled WGS sequence"/>
</dbReference>
<dbReference type="InterPro" id="IPR000169">
    <property type="entry name" value="Pept_cys_AS"/>
</dbReference>
<feature type="region of interest" description="Disordered" evidence="3">
    <location>
        <begin position="156"/>
        <end position="239"/>
    </location>
</feature>
<dbReference type="GO" id="GO:0006508">
    <property type="term" value="P:proteolysis"/>
    <property type="evidence" value="ECO:0007669"/>
    <property type="project" value="InterPro"/>
</dbReference>
<dbReference type="InterPro" id="IPR013128">
    <property type="entry name" value="Peptidase_C1A"/>
</dbReference>
<evidence type="ECO:0000256" key="2">
    <source>
        <dbReference type="ARBA" id="ARBA00023145"/>
    </source>
</evidence>
<dbReference type="CDD" id="cd02248">
    <property type="entry name" value="Peptidase_C1A"/>
    <property type="match status" value="2"/>
</dbReference>
<dbReference type="InterPro" id="IPR038765">
    <property type="entry name" value="Papain-like_cys_pep_sf"/>
</dbReference>
<gene>
    <name evidence="5" type="ORF">N0F65_001338</name>
</gene>
<feature type="compositionally biased region" description="Pro residues" evidence="3">
    <location>
        <begin position="672"/>
        <end position="744"/>
    </location>
</feature>
<organism evidence="5 6">
    <name type="scientific">Lagenidium giganteum</name>
    <dbReference type="NCBI Taxonomy" id="4803"/>
    <lineage>
        <taxon>Eukaryota</taxon>
        <taxon>Sar</taxon>
        <taxon>Stramenopiles</taxon>
        <taxon>Oomycota</taxon>
        <taxon>Peronosporomycetes</taxon>
        <taxon>Pythiales</taxon>
        <taxon>Pythiaceae</taxon>
    </lineage>
</organism>
<evidence type="ECO:0000256" key="1">
    <source>
        <dbReference type="ARBA" id="ARBA00008455"/>
    </source>
</evidence>